<gene>
    <name evidence="3" type="ORF">Ctob_008121</name>
</gene>
<dbReference type="AlphaFoldDB" id="A0A0M0JXL2"/>
<reference evidence="4" key="1">
    <citation type="journal article" date="2015" name="PLoS Genet.">
        <title>Genome Sequence and Transcriptome Analyses of Chrysochromulina tobin: Metabolic Tools for Enhanced Algal Fitness in the Prominent Order Prymnesiales (Haptophyceae).</title>
        <authorList>
            <person name="Hovde B.T."/>
            <person name="Deodato C.R."/>
            <person name="Hunsperger H.M."/>
            <person name="Ryken S.A."/>
            <person name="Yost W."/>
            <person name="Jha R.K."/>
            <person name="Patterson J."/>
            <person name="Monnat R.J. Jr."/>
            <person name="Barlow S.B."/>
            <person name="Starkenburg S.R."/>
            <person name="Cattolico R.A."/>
        </authorList>
    </citation>
    <scope>NUCLEOTIDE SEQUENCE</scope>
    <source>
        <strain evidence="4">CCMP291</strain>
    </source>
</reference>
<proteinExistence type="predicted"/>
<dbReference type="Proteomes" id="UP000037460">
    <property type="component" value="Unassembled WGS sequence"/>
</dbReference>
<feature type="region of interest" description="Disordered" evidence="2">
    <location>
        <begin position="15"/>
        <end position="49"/>
    </location>
</feature>
<evidence type="ECO:0000256" key="1">
    <source>
        <dbReference type="SAM" id="Coils"/>
    </source>
</evidence>
<name>A0A0M0JXL2_9EUKA</name>
<dbReference type="EMBL" id="JWZX01002136">
    <property type="protein sequence ID" value="KOO30878.1"/>
    <property type="molecule type" value="Genomic_DNA"/>
</dbReference>
<keyword evidence="4" id="KW-1185">Reference proteome</keyword>
<keyword evidence="1" id="KW-0175">Coiled coil</keyword>
<organism evidence="3 4">
    <name type="scientific">Chrysochromulina tobinii</name>
    <dbReference type="NCBI Taxonomy" id="1460289"/>
    <lineage>
        <taxon>Eukaryota</taxon>
        <taxon>Haptista</taxon>
        <taxon>Haptophyta</taxon>
        <taxon>Prymnesiophyceae</taxon>
        <taxon>Prymnesiales</taxon>
        <taxon>Chrysochromulinaceae</taxon>
        <taxon>Chrysochromulina</taxon>
    </lineage>
</organism>
<accession>A0A0M0JXL2</accession>
<protein>
    <submittedName>
        <fullName evidence="3">Uncharacterized protein</fullName>
    </submittedName>
</protein>
<sequence>MTSDVSELQAQLEALRNAARTGGAKGGGAEEGDEEGDEEDERYEAEANSLRAELAAAVARQEASAAAARELESEITNLRHAQIEASAVASASEAGLSKKLREAARAAEEAQRMADHWKAERNEALGLRAASEAAAAAYQVID</sequence>
<feature type="coiled-coil region" evidence="1">
    <location>
        <begin position="93"/>
        <end position="120"/>
    </location>
</feature>
<feature type="compositionally biased region" description="Acidic residues" evidence="2">
    <location>
        <begin position="30"/>
        <end position="43"/>
    </location>
</feature>
<evidence type="ECO:0000313" key="3">
    <source>
        <dbReference type="EMBL" id="KOO30878.1"/>
    </source>
</evidence>
<evidence type="ECO:0000256" key="2">
    <source>
        <dbReference type="SAM" id="MobiDB-lite"/>
    </source>
</evidence>
<evidence type="ECO:0000313" key="4">
    <source>
        <dbReference type="Proteomes" id="UP000037460"/>
    </source>
</evidence>
<comment type="caution">
    <text evidence="3">The sequence shown here is derived from an EMBL/GenBank/DDBJ whole genome shotgun (WGS) entry which is preliminary data.</text>
</comment>